<comment type="caution">
    <text evidence="2">The sequence shown here is derived from an EMBL/GenBank/DDBJ whole genome shotgun (WGS) entry which is preliminary data.</text>
</comment>
<protein>
    <recommendedName>
        <fullName evidence="4">RxLR effector protein</fullName>
    </recommendedName>
</protein>
<evidence type="ECO:0008006" key="4">
    <source>
        <dbReference type="Google" id="ProtNLM"/>
    </source>
</evidence>
<evidence type="ECO:0000313" key="2">
    <source>
        <dbReference type="EMBL" id="KAL3657602.1"/>
    </source>
</evidence>
<accession>A0ABD3ESZ2</accession>
<keyword evidence="1" id="KW-0732">Signal</keyword>
<organism evidence="2 3">
    <name type="scientific">Phytophthora oleae</name>
    <dbReference type="NCBI Taxonomy" id="2107226"/>
    <lineage>
        <taxon>Eukaryota</taxon>
        <taxon>Sar</taxon>
        <taxon>Stramenopiles</taxon>
        <taxon>Oomycota</taxon>
        <taxon>Peronosporomycetes</taxon>
        <taxon>Peronosporales</taxon>
        <taxon>Peronosporaceae</taxon>
        <taxon>Phytophthora</taxon>
    </lineage>
</organism>
<evidence type="ECO:0000313" key="3">
    <source>
        <dbReference type="Proteomes" id="UP001632037"/>
    </source>
</evidence>
<keyword evidence="3" id="KW-1185">Reference proteome</keyword>
<gene>
    <name evidence="2" type="ORF">V7S43_017569</name>
</gene>
<feature type="chain" id="PRO_5044804550" description="RxLR effector protein" evidence="1">
    <location>
        <begin position="24"/>
        <end position="211"/>
    </location>
</feature>
<sequence length="211" mass="23733">MRLYQNLLLALAFLVAVSSMVSAQSAARSLRTGTTDEERGIIDKLSTELSFLKLNRAARQKMTPEEKLIEKQAKATAKRAADALKAQTKAENRVTKALKKQADQVAKSEKKVGALKTKQLEAMSKLKTKEMEKQAKALAKQDGIYNRWLVANKKPDEVEAKFQPGFDSLAKRGIDPTTSENFKHLENYWTVYYNRYPELLPVALKTVRATT</sequence>
<feature type="signal peptide" evidence="1">
    <location>
        <begin position="1"/>
        <end position="23"/>
    </location>
</feature>
<evidence type="ECO:0000256" key="1">
    <source>
        <dbReference type="SAM" id="SignalP"/>
    </source>
</evidence>
<name>A0ABD3ESZ2_9STRA</name>
<reference evidence="2 3" key="1">
    <citation type="submission" date="2024-09" db="EMBL/GenBank/DDBJ databases">
        <title>Genome sequencing and assembly of Phytophthora oleae, isolate VK10A, causative agent of rot of olive drupes.</title>
        <authorList>
            <person name="Conti Taguali S."/>
            <person name="Riolo M."/>
            <person name="La Spada F."/>
            <person name="Cacciola S.O."/>
            <person name="Dionisio G."/>
        </authorList>
    </citation>
    <scope>NUCLEOTIDE SEQUENCE [LARGE SCALE GENOMIC DNA]</scope>
    <source>
        <strain evidence="2 3">VK10A</strain>
    </source>
</reference>
<dbReference type="AlphaFoldDB" id="A0ABD3ESZ2"/>
<dbReference type="EMBL" id="JBIMZQ010000063">
    <property type="protein sequence ID" value="KAL3657602.1"/>
    <property type="molecule type" value="Genomic_DNA"/>
</dbReference>
<proteinExistence type="predicted"/>
<dbReference type="Proteomes" id="UP001632037">
    <property type="component" value="Unassembled WGS sequence"/>
</dbReference>